<dbReference type="PANTHER" id="PTHR10434:SF11">
    <property type="entry name" value="1-ACYL-SN-GLYCEROL-3-PHOSPHATE ACYLTRANSFERASE"/>
    <property type="match status" value="1"/>
</dbReference>
<feature type="domain" description="Phospholipid/glycerol acyltransferase" evidence="7">
    <location>
        <begin position="103"/>
        <end position="220"/>
    </location>
</feature>
<sequence>MNLLLDYLARFLVAYVVVTSSFFMLSTVFPKAAFVARSLAAYLSLLVVALYGVLASIVLAICGKRQIAQWATARAFHVVMRLTTGVNFVVEDPNDILGTTRPAIFIGNHQTELDVLMLGAMFPKYCSVTAKAQLKHIPFLGWFMSLSGSIFIDRANSKDARSAMQGAAQEIQSKKQSVYMFPEGTRSYAKDPILLPFKKGAFHLAVQAGVPIVPVVVANYSHILYIKNWVFNSGNVPIKVLDPIPTAGLTAADVDELARNTRELMLKELVALTEKAQGRPMAMAVPAQTDLPAPPPVARTSSLEKPIVEKA</sequence>
<evidence type="ECO:0000256" key="6">
    <source>
        <dbReference type="SAM" id="Phobius"/>
    </source>
</evidence>
<comment type="domain">
    <text evidence="4">The HXXXXD motif is essential for acyltransferase activity and may constitute the binding site for the phosphate moiety of the glycerol-3-phosphate.</text>
</comment>
<dbReference type="HOGENOM" id="CLU_027938_10_0_1"/>
<reference evidence="8 9" key="1">
    <citation type="journal article" date="2015" name="Genome Announc.">
        <title>Draft Genome Sequence and Gene Annotation of the Entomopathogenic Fungus Verticillium hemipterigenum.</title>
        <authorList>
            <person name="Horn F."/>
            <person name="Habel A."/>
            <person name="Scharf D.H."/>
            <person name="Dworschak J."/>
            <person name="Brakhage A.A."/>
            <person name="Guthke R."/>
            <person name="Hertweck C."/>
            <person name="Linde J."/>
        </authorList>
    </citation>
    <scope>NUCLEOTIDE SEQUENCE [LARGE SCALE GENOMIC DNA]</scope>
</reference>
<dbReference type="InterPro" id="IPR004552">
    <property type="entry name" value="AGP_acyltrans"/>
</dbReference>
<accession>A0A0A1SUU7</accession>
<dbReference type="PANTHER" id="PTHR10434">
    <property type="entry name" value="1-ACYL-SN-GLYCEROL-3-PHOSPHATE ACYLTRANSFERASE"/>
    <property type="match status" value="1"/>
</dbReference>
<evidence type="ECO:0000256" key="1">
    <source>
        <dbReference type="ARBA" id="ARBA00008655"/>
    </source>
</evidence>
<dbReference type="EMBL" id="CDHN01000001">
    <property type="protein sequence ID" value="CEJ82006.1"/>
    <property type="molecule type" value="Genomic_DNA"/>
</dbReference>
<comment type="similarity">
    <text evidence="1 4">Belongs to the 1-acyl-sn-glycerol-3-phosphate acyltransferase family.</text>
</comment>
<protein>
    <recommendedName>
        <fullName evidence="4">1-acyl-sn-glycerol-3-phosphate acyltransferase</fullName>
        <ecNumber evidence="4">2.3.1.51</ecNumber>
    </recommendedName>
</protein>
<keyword evidence="4" id="KW-0594">Phospholipid biosynthesis</keyword>
<keyword evidence="4" id="KW-0443">Lipid metabolism</keyword>
<dbReference type="OrthoDB" id="6375767at2759"/>
<dbReference type="NCBIfam" id="TIGR00530">
    <property type="entry name" value="AGP_acyltrn"/>
    <property type="match status" value="1"/>
</dbReference>
<gene>
    <name evidence="8" type="ORF">VHEMI02101</name>
</gene>
<feature type="region of interest" description="Disordered" evidence="5">
    <location>
        <begin position="286"/>
        <end position="311"/>
    </location>
</feature>
<dbReference type="SMART" id="SM00563">
    <property type="entry name" value="PlsC"/>
    <property type="match status" value="1"/>
</dbReference>
<dbReference type="CDD" id="cd07989">
    <property type="entry name" value="LPLAT_AGPAT-like"/>
    <property type="match status" value="1"/>
</dbReference>
<evidence type="ECO:0000256" key="4">
    <source>
        <dbReference type="RuleBase" id="RU361267"/>
    </source>
</evidence>
<dbReference type="AlphaFoldDB" id="A0A0A1SUU7"/>
<keyword evidence="3 4" id="KW-0012">Acyltransferase</keyword>
<keyword evidence="6" id="KW-0472">Membrane</keyword>
<dbReference type="Pfam" id="PF01553">
    <property type="entry name" value="Acyltransferase"/>
    <property type="match status" value="1"/>
</dbReference>
<proteinExistence type="inferred from homology"/>
<keyword evidence="6" id="KW-1133">Transmembrane helix</keyword>
<dbReference type="STRING" id="1531966.A0A0A1SUU7"/>
<keyword evidence="2 4" id="KW-0808">Transferase</keyword>
<evidence type="ECO:0000313" key="9">
    <source>
        <dbReference type="Proteomes" id="UP000039046"/>
    </source>
</evidence>
<dbReference type="GO" id="GO:0005783">
    <property type="term" value="C:endoplasmic reticulum"/>
    <property type="evidence" value="ECO:0007669"/>
    <property type="project" value="TreeGrafter"/>
</dbReference>
<feature type="transmembrane region" description="Helical" evidence="6">
    <location>
        <begin position="7"/>
        <end position="29"/>
    </location>
</feature>
<keyword evidence="6" id="KW-0812">Transmembrane</keyword>
<dbReference type="SUPFAM" id="SSF69593">
    <property type="entry name" value="Glycerol-3-phosphate (1)-acyltransferase"/>
    <property type="match status" value="1"/>
</dbReference>
<comment type="catalytic activity">
    <reaction evidence="4">
        <text>a 1-acyl-sn-glycero-3-phosphate + an acyl-CoA = a 1,2-diacyl-sn-glycero-3-phosphate + CoA</text>
        <dbReference type="Rhea" id="RHEA:19709"/>
        <dbReference type="ChEBI" id="CHEBI:57287"/>
        <dbReference type="ChEBI" id="CHEBI:57970"/>
        <dbReference type="ChEBI" id="CHEBI:58342"/>
        <dbReference type="ChEBI" id="CHEBI:58608"/>
        <dbReference type="EC" id="2.3.1.51"/>
    </reaction>
</comment>
<evidence type="ECO:0000256" key="5">
    <source>
        <dbReference type="SAM" id="MobiDB-lite"/>
    </source>
</evidence>
<organism evidence="8 9">
    <name type="scientific">[Torrubiella] hemipterigena</name>
    <dbReference type="NCBI Taxonomy" id="1531966"/>
    <lineage>
        <taxon>Eukaryota</taxon>
        <taxon>Fungi</taxon>
        <taxon>Dikarya</taxon>
        <taxon>Ascomycota</taxon>
        <taxon>Pezizomycotina</taxon>
        <taxon>Sordariomycetes</taxon>
        <taxon>Hypocreomycetidae</taxon>
        <taxon>Hypocreales</taxon>
        <taxon>Clavicipitaceae</taxon>
        <taxon>Clavicipitaceae incertae sedis</taxon>
        <taxon>'Torrubiella' clade</taxon>
    </lineage>
</organism>
<dbReference type="GO" id="GO:0016020">
    <property type="term" value="C:membrane"/>
    <property type="evidence" value="ECO:0007669"/>
    <property type="project" value="InterPro"/>
</dbReference>
<dbReference type="InterPro" id="IPR002123">
    <property type="entry name" value="Plipid/glycerol_acylTrfase"/>
</dbReference>
<dbReference type="EC" id="2.3.1.51" evidence="4"/>
<dbReference type="GO" id="GO:0006654">
    <property type="term" value="P:phosphatidic acid biosynthetic process"/>
    <property type="evidence" value="ECO:0007669"/>
    <property type="project" value="TreeGrafter"/>
</dbReference>
<feature type="transmembrane region" description="Helical" evidence="6">
    <location>
        <begin position="41"/>
        <end position="62"/>
    </location>
</feature>
<name>A0A0A1SUU7_9HYPO</name>
<keyword evidence="4" id="KW-1208">Phospholipid metabolism</keyword>
<evidence type="ECO:0000256" key="3">
    <source>
        <dbReference type="ARBA" id="ARBA00023315"/>
    </source>
</evidence>
<evidence type="ECO:0000259" key="7">
    <source>
        <dbReference type="SMART" id="SM00563"/>
    </source>
</evidence>
<dbReference type="GO" id="GO:0003841">
    <property type="term" value="F:1-acylglycerol-3-phosphate O-acyltransferase activity"/>
    <property type="evidence" value="ECO:0007669"/>
    <property type="project" value="UniProtKB-UniRule"/>
</dbReference>
<keyword evidence="9" id="KW-1185">Reference proteome</keyword>
<evidence type="ECO:0000313" key="8">
    <source>
        <dbReference type="EMBL" id="CEJ82006.1"/>
    </source>
</evidence>
<dbReference type="GO" id="GO:0005811">
    <property type="term" value="C:lipid droplet"/>
    <property type="evidence" value="ECO:0007669"/>
    <property type="project" value="EnsemblFungi"/>
</dbReference>
<dbReference type="Proteomes" id="UP000039046">
    <property type="component" value="Unassembled WGS sequence"/>
</dbReference>
<keyword evidence="4" id="KW-0444">Lipid biosynthesis</keyword>
<evidence type="ECO:0000256" key="2">
    <source>
        <dbReference type="ARBA" id="ARBA00022679"/>
    </source>
</evidence>